<proteinExistence type="predicted"/>
<protein>
    <recommendedName>
        <fullName evidence="3">DUF2490 domain-containing protein</fullName>
    </recommendedName>
</protein>
<dbReference type="AlphaFoldDB" id="A0A286G0K1"/>
<dbReference type="EMBL" id="OCNH01000002">
    <property type="protein sequence ID" value="SOD88998.1"/>
    <property type="molecule type" value="Genomic_DNA"/>
</dbReference>
<keyword evidence="2" id="KW-1185">Reference proteome</keyword>
<sequence>MLCLLVSSSAGFAQDWTFYGFFPTISQSGNLSKKLQYNLFLSSTIDAFHQTVETKEFPATALQYYLQPSIAYKISPNVQAGIGYAYVKHNLFGLHVNENRLWAQVVASHNVPLLGRTRLAHRLRYEERYPLNVKTDQWSYATLFRYQLGATIPLYDPKVKSKGFYASASNEVFLCMSGAINSPISAKNAFYGENWLYGGIGYNTGKMGKIELGFMHQNLIRNPQQDRRYLNLLQVTWATNFDLSNVGVWFYTPTN</sequence>
<name>A0A286G0K1_9BACT</name>
<evidence type="ECO:0008006" key="3">
    <source>
        <dbReference type="Google" id="ProtNLM"/>
    </source>
</evidence>
<gene>
    <name evidence="1" type="ORF">SAMN06269250_2916</name>
</gene>
<dbReference type="InterPro" id="IPR019619">
    <property type="entry name" value="DUF2490"/>
</dbReference>
<evidence type="ECO:0000313" key="2">
    <source>
        <dbReference type="Proteomes" id="UP000219452"/>
    </source>
</evidence>
<dbReference type="Proteomes" id="UP000219452">
    <property type="component" value="Unassembled WGS sequence"/>
</dbReference>
<organism evidence="1 2">
    <name type="scientific">Spirosoma fluviale</name>
    <dbReference type="NCBI Taxonomy" id="1597977"/>
    <lineage>
        <taxon>Bacteria</taxon>
        <taxon>Pseudomonadati</taxon>
        <taxon>Bacteroidota</taxon>
        <taxon>Cytophagia</taxon>
        <taxon>Cytophagales</taxon>
        <taxon>Cytophagaceae</taxon>
        <taxon>Spirosoma</taxon>
    </lineage>
</organism>
<dbReference type="Pfam" id="PF10677">
    <property type="entry name" value="DUF2490"/>
    <property type="match status" value="1"/>
</dbReference>
<evidence type="ECO:0000313" key="1">
    <source>
        <dbReference type="EMBL" id="SOD88998.1"/>
    </source>
</evidence>
<accession>A0A286G0K1</accession>
<reference evidence="2" key="1">
    <citation type="submission" date="2017-09" db="EMBL/GenBank/DDBJ databases">
        <authorList>
            <person name="Varghese N."/>
            <person name="Submissions S."/>
        </authorList>
    </citation>
    <scope>NUCLEOTIDE SEQUENCE [LARGE SCALE GENOMIC DNA]</scope>
    <source>
        <strain evidence="2">DSM 29961</strain>
    </source>
</reference>